<feature type="signal peptide" evidence="7">
    <location>
        <begin position="1"/>
        <end position="23"/>
    </location>
</feature>
<evidence type="ECO:0000256" key="4">
    <source>
        <dbReference type="ARBA" id="ARBA00023136"/>
    </source>
</evidence>
<dbReference type="RefSeq" id="WP_074642191.1">
    <property type="nucleotide sequence ID" value="NZ_FOFU01000003.1"/>
</dbReference>
<reference evidence="8 9" key="1">
    <citation type="submission" date="2016-10" db="EMBL/GenBank/DDBJ databases">
        <authorList>
            <person name="de Groot N.N."/>
        </authorList>
    </citation>
    <scope>NUCLEOTIDE SEQUENCE [LARGE SCALE GENOMIC DNA]</scope>
    <source>
        <strain evidence="8 9">B25</strain>
    </source>
</reference>
<evidence type="ECO:0000313" key="8">
    <source>
        <dbReference type="EMBL" id="SEQ23603.1"/>
    </source>
</evidence>
<dbReference type="Proteomes" id="UP000182360">
    <property type="component" value="Unassembled WGS sequence"/>
</dbReference>
<keyword evidence="6" id="KW-0449">Lipoprotein</keyword>
<comment type="subcellular location">
    <subcellularLocation>
        <location evidence="1">Membrane</location>
        <topology evidence="1">Lipid-anchor</topology>
    </subcellularLocation>
</comment>
<accession>A0A1H9EEA6</accession>
<evidence type="ECO:0000256" key="3">
    <source>
        <dbReference type="ARBA" id="ARBA00022729"/>
    </source>
</evidence>
<dbReference type="Gene3D" id="3.40.190.10">
    <property type="entry name" value="Periplasmic binding protein-like II"/>
    <property type="match status" value="2"/>
</dbReference>
<keyword evidence="9" id="KW-1185">Reference proteome</keyword>
<name>A0A1H9EEA6_9SPIR</name>
<protein>
    <submittedName>
        <fullName evidence="8">D-methionine transport system substrate-binding protein</fullName>
    </submittedName>
</protein>
<keyword evidence="3 7" id="KW-0732">Signal</keyword>
<sequence>MKNTKKIFALLLIAGVLSSGAFAAKKAKTQKVKVGVCGANNDQWKAVQYVLDKENSGIKIELVEFSAYNLPNEALNSGDIDLNAFQHKAYLNNDAGKNGYDLTVIGDTLIAPLTLYSKKYKSIDEIKKAAGTNGSKAVKAGALKFAIPSDGTNLSRGIKLLEAAGLIKVDPAAGYTPELKDITEFVYNVEVVPQTANTLPQTLNDYAGATINGTYAIPTGLIPSKDGLIIEKQSESGDNPYVNIIVARTKDKDNDVYKKIVKAYQSQVVAEYILSRFEESFFPSFAYKTVSADKAAETVKAVDKAIKW</sequence>
<gene>
    <name evidence="8" type="ORF">SAMN04487977_103118</name>
</gene>
<dbReference type="Pfam" id="PF03180">
    <property type="entry name" value="Lipoprotein_9"/>
    <property type="match status" value="1"/>
</dbReference>
<organism evidence="8 9">
    <name type="scientific">Treponema bryantii</name>
    <dbReference type="NCBI Taxonomy" id="163"/>
    <lineage>
        <taxon>Bacteria</taxon>
        <taxon>Pseudomonadati</taxon>
        <taxon>Spirochaetota</taxon>
        <taxon>Spirochaetia</taxon>
        <taxon>Spirochaetales</taxon>
        <taxon>Treponemataceae</taxon>
        <taxon>Treponema</taxon>
    </lineage>
</organism>
<dbReference type="InterPro" id="IPR004872">
    <property type="entry name" value="Lipoprotein_NlpA"/>
</dbReference>
<dbReference type="PANTHER" id="PTHR30429:SF3">
    <property type="entry name" value="LIPOPROTEIN"/>
    <property type="match status" value="1"/>
</dbReference>
<dbReference type="AlphaFoldDB" id="A0A1H9EEA6"/>
<dbReference type="OrthoDB" id="9812878at2"/>
<evidence type="ECO:0000313" key="9">
    <source>
        <dbReference type="Proteomes" id="UP000182360"/>
    </source>
</evidence>
<keyword evidence="5" id="KW-0564">Palmitate</keyword>
<evidence type="ECO:0000256" key="6">
    <source>
        <dbReference type="ARBA" id="ARBA00023288"/>
    </source>
</evidence>
<keyword evidence="4" id="KW-0472">Membrane</keyword>
<evidence type="ECO:0000256" key="7">
    <source>
        <dbReference type="SAM" id="SignalP"/>
    </source>
</evidence>
<dbReference type="SUPFAM" id="SSF53850">
    <property type="entry name" value="Periplasmic binding protein-like II"/>
    <property type="match status" value="1"/>
</dbReference>
<proteinExistence type="inferred from homology"/>
<dbReference type="PANTHER" id="PTHR30429">
    <property type="entry name" value="D-METHIONINE-BINDING LIPOPROTEIN METQ"/>
    <property type="match status" value="1"/>
</dbReference>
<comment type="similarity">
    <text evidence="2">Belongs to the NlpA lipoprotein family.</text>
</comment>
<evidence type="ECO:0000256" key="1">
    <source>
        <dbReference type="ARBA" id="ARBA00004635"/>
    </source>
</evidence>
<feature type="chain" id="PRO_5010322043" evidence="7">
    <location>
        <begin position="24"/>
        <end position="308"/>
    </location>
</feature>
<dbReference type="EMBL" id="FOFU01000003">
    <property type="protein sequence ID" value="SEQ23603.1"/>
    <property type="molecule type" value="Genomic_DNA"/>
</dbReference>
<dbReference type="GO" id="GO:0016020">
    <property type="term" value="C:membrane"/>
    <property type="evidence" value="ECO:0007669"/>
    <property type="project" value="UniProtKB-SubCell"/>
</dbReference>
<evidence type="ECO:0000256" key="5">
    <source>
        <dbReference type="ARBA" id="ARBA00023139"/>
    </source>
</evidence>
<evidence type="ECO:0000256" key="2">
    <source>
        <dbReference type="ARBA" id="ARBA00008973"/>
    </source>
</evidence>